<accession>A0AAD3Y4G3</accession>
<keyword evidence="2" id="KW-1185">Reference proteome</keyword>
<protein>
    <submittedName>
        <fullName evidence="1">Uncharacterized protein</fullName>
    </submittedName>
</protein>
<evidence type="ECO:0000313" key="2">
    <source>
        <dbReference type="Proteomes" id="UP001279734"/>
    </source>
</evidence>
<sequence>MSGLWFCPALNDQTWEQMAKWRVTPALMLEFQREGRSAEEGGDLNRREAVRERGGCSLRFQEKVLGSKICSHAQIQSAPMDTAFNFLRLGIGQLWQHKIKDGDVLQHPHLDLHFEGDSSCYVPKSTAMHSVAYPSLLTTSCLPTAAPITNLDASGGLGSDVTPCIGEPLCTKCL</sequence>
<reference evidence="1" key="1">
    <citation type="submission" date="2023-05" db="EMBL/GenBank/DDBJ databases">
        <title>Nepenthes gracilis genome sequencing.</title>
        <authorList>
            <person name="Fukushima K."/>
        </authorList>
    </citation>
    <scope>NUCLEOTIDE SEQUENCE</scope>
    <source>
        <strain evidence="1">SING2019-196</strain>
    </source>
</reference>
<dbReference type="AlphaFoldDB" id="A0AAD3Y4G3"/>
<comment type="caution">
    <text evidence="1">The sequence shown here is derived from an EMBL/GenBank/DDBJ whole genome shotgun (WGS) entry which is preliminary data.</text>
</comment>
<name>A0AAD3Y4G3_NEPGR</name>
<proteinExistence type="predicted"/>
<dbReference type="EMBL" id="BSYO01000036">
    <property type="protein sequence ID" value="GMH29217.1"/>
    <property type="molecule type" value="Genomic_DNA"/>
</dbReference>
<evidence type="ECO:0000313" key="1">
    <source>
        <dbReference type="EMBL" id="GMH29217.1"/>
    </source>
</evidence>
<dbReference type="Proteomes" id="UP001279734">
    <property type="component" value="Unassembled WGS sequence"/>
</dbReference>
<organism evidence="1 2">
    <name type="scientific">Nepenthes gracilis</name>
    <name type="common">Slender pitcher plant</name>
    <dbReference type="NCBI Taxonomy" id="150966"/>
    <lineage>
        <taxon>Eukaryota</taxon>
        <taxon>Viridiplantae</taxon>
        <taxon>Streptophyta</taxon>
        <taxon>Embryophyta</taxon>
        <taxon>Tracheophyta</taxon>
        <taxon>Spermatophyta</taxon>
        <taxon>Magnoliopsida</taxon>
        <taxon>eudicotyledons</taxon>
        <taxon>Gunneridae</taxon>
        <taxon>Pentapetalae</taxon>
        <taxon>Caryophyllales</taxon>
        <taxon>Nepenthaceae</taxon>
        <taxon>Nepenthes</taxon>
    </lineage>
</organism>
<gene>
    <name evidence="1" type="ORF">Nepgr_031060</name>
</gene>